<dbReference type="GO" id="GO:0003677">
    <property type="term" value="F:DNA binding"/>
    <property type="evidence" value="ECO:0007669"/>
    <property type="project" value="UniProtKB-KW"/>
</dbReference>
<evidence type="ECO:0000313" key="6">
    <source>
        <dbReference type="EMBL" id="SEG10060.1"/>
    </source>
</evidence>
<dbReference type="PROSITE" id="PS50931">
    <property type="entry name" value="HTH_LYSR"/>
    <property type="match status" value="1"/>
</dbReference>
<dbReference type="PANTHER" id="PTHR30419">
    <property type="entry name" value="HTH-TYPE TRANSCRIPTIONAL REGULATOR YBHD"/>
    <property type="match status" value="1"/>
</dbReference>
<gene>
    <name evidence="6" type="ORF">SAMN05444390_1011359</name>
</gene>
<keyword evidence="7" id="KW-1185">Reference proteome</keyword>
<feature type="domain" description="HTH lysR-type" evidence="5">
    <location>
        <begin position="10"/>
        <end position="67"/>
    </location>
</feature>
<accession>A0A1H5XF55</accession>
<dbReference type="Pfam" id="PF03466">
    <property type="entry name" value="LysR_substrate"/>
    <property type="match status" value="1"/>
</dbReference>
<evidence type="ECO:0000256" key="3">
    <source>
        <dbReference type="ARBA" id="ARBA00023125"/>
    </source>
</evidence>
<evidence type="ECO:0000259" key="5">
    <source>
        <dbReference type="PROSITE" id="PS50931"/>
    </source>
</evidence>
<evidence type="ECO:0000313" key="7">
    <source>
        <dbReference type="Proteomes" id="UP000236745"/>
    </source>
</evidence>
<dbReference type="Pfam" id="PF00126">
    <property type="entry name" value="HTH_1"/>
    <property type="match status" value="1"/>
</dbReference>
<name>A0A1H5XF55_9GAMM</name>
<proteinExistence type="inferred from homology"/>
<dbReference type="OrthoDB" id="6085176at2"/>
<dbReference type="EMBL" id="FNVQ01000001">
    <property type="protein sequence ID" value="SEG10060.1"/>
    <property type="molecule type" value="Genomic_DNA"/>
</dbReference>
<sequence>MLKKESVSDLTLTEIRAFNATIQQGNFTRAADLLGVSQPAVTAQIRKIEGRFDVPLLERTSKGVRATDLGQRLYKITRQYVDLDASVQSLINPAGDERSLEIHIATASPLVFMPLLAAFRQQYPEATLKITSGTTDECREHVLAREVDIGLFPLPKPGAGLSHLTFHAHQLVAILHPEHPLAADESVSVHDLIDESLIFSRRESFTQQMVDAAFAGEGLAPSSNILMNVRSDICEAVAQGLGVGFALSHDIRPDPSYSAVPIKEASQEVQEHLVWLKSRTHLPEIQLFVSMALEMRSRQFGQASGI</sequence>
<dbReference type="SUPFAM" id="SSF46785">
    <property type="entry name" value="Winged helix' DNA-binding domain"/>
    <property type="match status" value="1"/>
</dbReference>
<dbReference type="GO" id="GO:0003700">
    <property type="term" value="F:DNA-binding transcription factor activity"/>
    <property type="evidence" value="ECO:0007669"/>
    <property type="project" value="InterPro"/>
</dbReference>
<dbReference type="SUPFAM" id="SSF53850">
    <property type="entry name" value="Periplasmic binding protein-like II"/>
    <property type="match status" value="1"/>
</dbReference>
<organism evidence="6 7">
    <name type="scientific">Marinobacterium lutimaris</name>
    <dbReference type="NCBI Taxonomy" id="568106"/>
    <lineage>
        <taxon>Bacteria</taxon>
        <taxon>Pseudomonadati</taxon>
        <taxon>Pseudomonadota</taxon>
        <taxon>Gammaproteobacteria</taxon>
        <taxon>Oceanospirillales</taxon>
        <taxon>Oceanospirillaceae</taxon>
        <taxon>Marinobacterium</taxon>
    </lineage>
</organism>
<dbReference type="CDD" id="cd05466">
    <property type="entry name" value="PBP2_LTTR_substrate"/>
    <property type="match status" value="1"/>
</dbReference>
<keyword evidence="2" id="KW-0805">Transcription regulation</keyword>
<dbReference type="Gene3D" id="3.40.190.290">
    <property type="match status" value="1"/>
</dbReference>
<evidence type="ECO:0000256" key="4">
    <source>
        <dbReference type="ARBA" id="ARBA00023163"/>
    </source>
</evidence>
<evidence type="ECO:0000256" key="1">
    <source>
        <dbReference type="ARBA" id="ARBA00009437"/>
    </source>
</evidence>
<dbReference type="GO" id="GO:0005829">
    <property type="term" value="C:cytosol"/>
    <property type="evidence" value="ECO:0007669"/>
    <property type="project" value="TreeGrafter"/>
</dbReference>
<reference evidence="6 7" key="1">
    <citation type="submission" date="2016-10" db="EMBL/GenBank/DDBJ databases">
        <authorList>
            <person name="de Groot N.N."/>
        </authorList>
    </citation>
    <scope>NUCLEOTIDE SEQUENCE [LARGE SCALE GENOMIC DNA]</scope>
    <source>
        <strain evidence="6 7">DSM 22012</strain>
    </source>
</reference>
<dbReference type="InterPro" id="IPR050950">
    <property type="entry name" value="HTH-type_LysR_regulators"/>
</dbReference>
<dbReference type="RefSeq" id="WP_104002269.1">
    <property type="nucleotide sequence ID" value="NZ_FNVQ01000001.1"/>
</dbReference>
<comment type="similarity">
    <text evidence="1">Belongs to the LysR transcriptional regulatory family.</text>
</comment>
<protein>
    <submittedName>
        <fullName evidence="6">Transcriptional regulator, LysR family</fullName>
    </submittedName>
</protein>
<dbReference type="InterPro" id="IPR005119">
    <property type="entry name" value="LysR_subst-bd"/>
</dbReference>
<dbReference type="Proteomes" id="UP000236745">
    <property type="component" value="Unassembled WGS sequence"/>
</dbReference>
<keyword evidence="4" id="KW-0804">Transcription</keyword>
<dbReference type="PANTHER" id="PTHR30419:SF8">
    <property type="entry name" value="NITROGEN ASSIMILATION TRANSCRIPTIONAL ACTIVATOR-RELATED"/>
    <property type="match status" value="1"/>
</dbReference>
<keyword evidence="3" id="KW-0238">DNA-binding</keyword>
<dbReference type="InterPro" id="IPR036388">
    <property type="entry name" value="WH-like_DNA-bd_sf"/>
</dbReference>
<dbReference type="Gene3D" id="1.10.10.10">
    <property type="entry name" value="Winged helix-like DNA-binding domain superfamily/Winged helix DNA-binding domain"/>
    <property type="match status" value="1"/>
</dbReference>
<evidence type="ECO:0000256" key="2">
    <source>
        <dbReference type="ARBA" id="ARBA00023015"/>
    </source>
</evidence>
<dbReference type="AlphaFoldDB" id="A0A1H5XF55"/>
<dbReference type="InterPro" id="IPR036390">
    <property type="entry name" value="WH_DNA-bd_sf"/>
</dbReference>
<dbReference type="PRINTS" id="PR00039">
    <property type="entry name" value="HTHLYSR"/>
</dbReference>
<dbReference type="InterPro" id="IPR000847">
    <property type="entry name" value="LysR_HTH_N"/>
</dbReference>